<evidence type="ECO:0000256" key="1">
    <source>
        <dbReference type="SAM" id="Coils"/>
    </source>
</evidence>
<sequence length="412" mass="45664">MIYMSTNGVPDIGTPKLNPVEEVKLSEGSASGRTFKFEKASDSAKSLYQSWIKQPLQTVEQKLAKAFSNIKQVPETIVALFNRTQSPESKASSISIGSPILQAKNDSPEVLKQKFDQEMAKLDVEVEALDQELKIQTLESQYESAVIEDSSTGKTINLDQATGFYGRSVSDDKSKALLDATSYLSSTVKQKHKLTLSPEQQQALANKFFESQLSFYDIKGQVKTAADLQWLRKLAVSSPIQLLGNELSYKQSNLGIIATTLKHFIDNTDKLWAEKNKENPEDQFDAVKRNQFIASELEQQVSQLPRAIISAAFQKTTGQDSTQWRGVFDFATEKLSLSDELMETQAGKVLISLPTKLTTTLEKLAEVTARQLDKETPIALSESKYISDINSLTKAELSALKGIGIKKSYLEA</sequence>
<dbReference type="RefSeq" id="WP_274687789.1">
    <property type="nucleotide sequence ID" value="NZ_JAPMOU010000004.1"/>
</dbReference>
<comment type="caution">
    <text evidence="2">The sequence shown here is derived from an EMBL/GenBank/DDBJ whole genome shotgun (WGS) entry which is preliminary data.</text>
</comment>
<dbReference type="Proteomes" id="UP001528823">
    <property type="component" value="Unassembled WGS sequence"/>
</dbReference>
<proteinExistence type="predicted"/>
<reference evidence="2 3" key="1">
    <citation type="submission" date="2022-11" db="EMBL/GenBank/DDBJ databases">
        <title>Spartinivicinus poritis sp. nov., isolated from scleractinian coral Porites lutea.</title>
        <authorList>
            <person name="Zhang G."/>
            <person name="Cai L."/>
            <person name="Wei Q."/>
        </authorList>
    </citation>
    <scope>NUCLEOTIDE SEQUENCE [LARGE SCALE GENOMIC DNA]</scope>
    <source>
        <strain evidence="2 3">A2-2</strain>
    </source>
</reference>
<feature type="coiled-coil region" evidence="1">
    <location>
        <begin position="112"/>
        <end position="139"/>
    </location>
</feature>
<keyword evidence="1" id="KW-0175">Coiled coil</keyword>
<accession>A0ABT5U8J3</accession>
<keyword evidence="3" id="KW-1185">Reference proteome</keyword>
<evidence type="ECO:0000313" key="3">
    <source>
        <dbReference type="Proteomes" id="UP001528823"/>
    </source>
</evidence>
<gene>
    <name evidence="2" type="ORF">ORQ98_05560</name>
</gene>
<name>A0ABT5U8J3_9GAMM</name>
<organism evidence="2 3">
    <name type="scientific">Spartinivicinus poritis</name>
    <dbReference type="NCBI Taxonomy" id="2994640"/>
    <lineage>
        <taxon>Bacteria</taxon>
        <taxon>Pseudomonadati</taxon>
        <taxon>Pseudomonadota</taxon>
        <taxon>Gammaproteobacteria</taxon>
        <taxon>Oceanospirillales</taxon>
        <taxon>Zooshikellaceae</taxon>
        <taxon>Spartinivicinus</taxon>
    </lineage>
</organism>
<protein>
    <submittedName>
        <fullName evidence="2">Uncharacterized protein</fullName>
    </submittedName>
</protein>
<evidence type="ECO:0000313" key="2">
    <source>
        <dbReference type="EMBL" id="MDE1461429.1"/>
    </source>
</evidence>
<dbReference type="EMBL" id="JAPMOU010000004">
    <property type="protein sequence ID" value="MDE1461429.1"/>
    <property type="molecule type" value="Genomic_DNA"/>
</dbReference>